<evidence type="ECO:0000313" key="3">
    <source>
        <dbReference type="EMBL" id="KAF3848327.1"/>
    </source>
</evidence>
<reference evidence="3 4" key="1">
    <citation type="submission" date="2020-03" db="EMBL/GenBank/DDBJ databases">
        <title>Dissostichus mawsoni Genome sequencing and assembly.</title>
        <authorList>
            <person name="Park H."/>
        </authorList>
    </citation>
    <scope>NUCLEOTIDE SEQUENCE [LARGE SCALE GENOMIC DNA]</scope>
    <source>
        <strain evidence="3">DM0001</strain>
        <tissue evidence="3">Muscle</tissue>
    </source>
</reference>
<dbReference type="InterPro" id="IPR027272">
    <property type="entry name" value="Piezo"/>
</dbReference>
<dbReference type="GO" id="GO:0016020">
    <property type="term" value="C:membrane"/>
    <property type="evidence" value="ECO:0007669"/>
    <property type="project" value="InterPro"/>
</dbReference>
<evidence type="ECO:0000256" key="1">
    <source>
        <dbReference type="SAM" id="Phobius"/>
    </source>
</evidence>
<dbReference type="Pfam" id="PF15917">
    <property type="entry name" value="Piezo_TM25-28"/>
    <property type="match status" value="1"/>
</dbReference>
<keyword evidence="1" id="KW-0812">Transmembrane</keyword>
<dbReference type="AlphaFoldDB" id="A0A7J5YIN3"/>
<feature type="transmembrane region" description="Helical" evidence="1">
    <location>
        <begin position="12"/>
        <end position="32"/>
    </location>
</feature>
<feature type="transmembrane region" description="Helical" evidence="1">
    <location>
        <begin position="196"/>
        <end position="216"/>
    </location>
</feature>
<dbReference type="OrthoDB" id="303066at2759"/>
<feature type="transmembrane region" description="Helical" evidence="1">
    <location>
        <begin position="70"/>
        <end position="91"/>
    </location>
</feature>
<feature type="transmembrane region" description="Helical" evidence="1">
    <location>
        <begin position="223"/>
        <end position="244"/>
    </location>
</feature>
<organism evidence="3 4">
    <name type="scientific">Dissostichus mawsoni</name>
    <name type="common">Antarctic cod</name>
    <dbReference type="NCBI Taxonomy" id="36200"/>
    <lineage>
        <taxon>Eukaryota</taxon>
        <taxon>Metazoa</taxon>
        <taxon>Chordata</taxon>
        <taxon>Craniata</taxon>
        <taxon>Vertebrata</taxon>
        <taxon>Euteleostomi</taxon>
        <taxon>Actinopterygii</taxon>
        <taxon>Neopterygii</taxon>
        <taxon>Teleostei</taxon>
        <taxon>Neoteleostei</taxon>
        <taxon>Acanthomorphata</taxon>
        <taxon>Eupercaria</taxon>
        <taxon>Perciformes</taxon>
        <taxon>Notothenioidei</taxon>
        <taxon>Nototheniidae</taxon>
        <taxon>Dissostichus</taxon>
    </lineage>
</organism>
<dbReference type="Proteomes" id="UP000518266">
    <property type="component" value="Unassembled WGS sequence"/>
</dbReference>
<gene>
    <name evidence="3" type="ORF">F7725_014824</name>
</gene>
<keyword evidence="1" id="KW-0472">Membrane</keyword>
<keyword evidence="1" id="KW-1133">Transmembrane helix</keyword>
<protein>
    <recommendedName>
        <fullName evidence="2">Piezo TM25-28 domain-containing protein</fullName>
    </recommendedName>
</protein>
<dbReference type="EMBL" id="JAAKFY010000012">
    <property type="protein sequence ID" value="KAF3848327.1"/>
    <property type="molecule type" value="Genomic_DNA"/>
</dbReference>
<dbReference type="PANTHER" id="PTHR47049">
    <property type="entry name" value="PIEZO-TYPE MECHANOSENSITIVE ION CHANNEL HOMOLOG"/>
    <property type="match status" value="1"/>
</dbReference>
<name>A0A7J5YIN3_DISMA</name>
<comment type="caution">
    <text evidence="3">The sequence shown here is derived from an EMBL/GenBank/DDBJ whole genome shotgun (WGS) entry which is preliminary data.</text>
</comment>
<feature type="transmembrane region" description="Helical" evidence="1">
    <location>
        <begin position="38"/>
        <end position="63"/>
    </location>
</feature>
<feature type="transmembrane region" description="Helical" evidence="1">
    <location>
        <begin position="125"/>
        <end position="146"/>
    </location>
</feature>
<evidence type="ECO:0000259" key="2">
    <source>
        <dbReference type="Pfam" id="PF15917"/>
    </source>
</evidence>
<feature type="domain" description="Piezo TM25-28" evidence="2">
    <location>
        <begin position="175"/>
        <end position="256"/>
    </location>
</feature>
<keyword evidence="4" id="KW-1185">Reference proteome</keyword>
<evidence type="ECO:0000313" key="4">
    <source>
        <dbReference type="Proteomes" id="UP000518266"/>
    </source>
</evidence>
<proteinExistence type="predicted"/>
<dbReference type="InterPro" id="IPR031805">
    <property type="entry name" value="Piezo_TM25-28"/>
</dbReference>
<dbReference type="PANTHER" id="PTHR47049:SF2">
    <property type="entry name" value="PIEZO-TYPE MECHANOSENSITIVE ION CHANNEL HOMOLOG"/>
    <property type="match status" value="1"/>
</dbReference>
<accession>A0A7J5YIN3</accession>
<dbReference type="GO" id="GO:0008381">
    <property type="term" value="F:mechanosensitive monoatomic ion channel activity"/>
    <property type="evidence" value="ECO:0007669"/>
    <property type="project" value="InterPro"/>
</dbReference>
<sequence>MLTCLNAHLSHLPQCSPILMLTSLTCVCVYLSPSQVCVFTCLLSGVCVYLSLSQVCVFTCLSLRCVCLPVFLSQVCVFTCLSLRVCVYLSLSQRMDLFAVGHAFGLISVLSQRSRESIAAVWQKYCYFLSGALYDFLLLLGASLQLQVFEEELQPEVQLLAGENSELYDGQVSDPIRSLRLNTGPDFMLCRSYLDMMKLIIFSYMFWFVLTIIFITGTTRISIFCMGYLVACFYFLLVGGDLLLKPADSILRYWDC</sequence>